<feature type="transmembrane region" description="Helical" evidence="6">
    <location>
        <begin position="73"/>
        <end position="93"/>
    </location>
</feature>
<protein>
    <recommendedName>
        <fullName evidence="8">Cobalt transport protein</fullName>
    </recommendedName>
</protein>
<evidence type="ECO:0000256" key="6">
    <source>
        <dbReference type="SAM" id="Phobius"/>
    </source>
</evidence>
<feature type="transmembrane region" description="Helical" evidence="6">
    <location>
        <begin position="113"/>
        <end position="131"/>
    </location>
</feature>
<evidence type="ECO:0000256" key="4">
    <source>
        <dbReference type="ARBA" id="ARBA00022989"/>
    </source>
</evidence>
<dbReference type="EMBL" id="UINC01007183">
    <property type="protein sequence ID" value="SVA31878.1"/>
    <property type="molecule type" value="Genomic_DNA"/>
</dbReference>
<evidence type="ECO:0000256" key="2">
    <source>
        <dbReference type="ARBA" id="ARBA00022475"/>
    </source>
</evidence>
<evidence type="ECO:0000313" key="7">
    <source>
        <dbReference type="EMBL" id="SVA31878.1"/>
    </source>
</evidence>
<accession>A0A381UW88</accession>
<dbReference type="AlphaFoldDB" id="A0A381UW88"/>
<dbReference type="PANTHER" id="PTHR34857">
    <property type="entry name" value="SLL0384 PROTEIN"/>
    <property type="match status" value="1"/>
</dbReference>
<keyword evidence="4 6" id="KW-1133">Transmembrane helix</keyword>
<evidence type="ECO:0000256" key="5">
    <source>
        <dbReference type="ARBA" id="ARBA00023136"/>
    </source>
</evidence>
<dbReference type="InterPro" id="IPR003339">
    <property type="entry name" value="ABC/ECF_trnsptr_transmembrane"/>
</dbReference>
<dbReference type="Pfam" id="PF02361">
    <property type="entry name" value="CbiQ"/>
    <property type="match status" value="1"/>
</dbReference>
<dbReference type="GO" id="GO:0005886">
    <property type="term" value="C:plasma membrane"/>
    <property type="evidence" value="ECO:0007669"/>
    <property type="project" value="UniProtKB-ARBA"/>
</dbReference>
<name>A0A381UW88_9ZZZZ</name>
<gene>
    <name evidence="7" type="ORF">METZ01_LOCUS84732</name>
</gene>
<keyword evidence="3 6" id="KW-0812">Transmembrane</keyword>
<evidence type="ECO:0008006" key="8">
    <source>
        <dbReference type="Google" id="ProtNLM"/>
    </source>
</evidence>
<dbReference type="CDD" id="cd16914">
    <property type="entry name" value="EcfT"/>
    <property type="match status" value="1"/>
</dbReference>
<dbReference type="InterPro" id="IPR051611">
    <property type="entry name" value="ECF_transporter_component"/>
</dbReference>
<comment type="subcellular location">
    <subcellularLocation>
        <location evidence="1">Membrane</location>
        <topology evidence="1">Multi-pass membrane protein</topology>
    </subcellularLocation>
</comment>
<evidence type="ECO:0000256" key="1">
    <source>
        <dbReference type="ARBA" id="ARBA00004141"/>
    </source>
</evidence>
<reference evidence="7" key="1">
    <citation type="submission" date="2018-05" db="EMBL/GenBank/DDBJ databases">
        <authorList>
            <person name="Lanie J.A."/>
            <person name="Ng W.-L."/>
            <person name="Kazmierczak K.M."/>
            <person name="Andrzejewski T.M."/>
            <person name="Davidsen T.M."/>
            <person name="Wayne K.J."/>
            <person name="Tettelin H."/>
            <person name="Glass J.I."/>
            <person name="Rusch D."/>
            <person name="Podicherti R."/>
            <person name="Tsui H.-C.T."/>
            <person name="Winkler M.E."/>
        </authorList>
    </citation>
    <scope>NUCLEOTIDE SEQUENCE</scope>
</reference>
<proteinExistence type="predicted"/>
<keyword evidence="2" id="KW-1003">Cell membrane</keyword>
<keyword evidence="5 6" id="KW-0472">Membrane</keyword>
<dbReference type="PANTHER" id="PTHR34857:SF2">
    <property type="entry name" value="SLL0384 PROTEIN"/>
    <property type="match status" value="1"/>
</dbReference>
<organism evidence="7">
    <name type="scientific">marine metagenome</name>
    <dbReference type="NCBI Taxonomy" id="408172"/>
    <lineage>
        <taxon>unclassified sequences</taxon>
        <taxon>metagenomes</taxon>
        <taxon>ecological metagenomes</taxon>
    </lineage>
</organism>
<sequence>MTHIQNSVYHPGDSILHSTGARSKILLALACIFVTGTGGGLALLFMFFLCHLGMLVSGIFILDAWKRLAALKILFLVLGVTPLFLTPGAPLYFSSEFSLPVTKEGLECSVFTVSRLVCMVWISMILVRTTSPQSLMGIVSGSRSNFFTKSKALQEFVLVGILSFQILPHLLVEAEETIGTCWRQGKVQDKGSRLETVKEMVRSIIMWVVAVLADPKRVMDRIEKS</sequence>
<evidence type="ECO:0000256" key="3">
    <source>
        <dbReference type="ARBA" id="ARBA00022692"/>
    </source>
</evidence>
<feature type="transmembrane region" description="Helical" evidence="6">
    <location>
        <begin position="25"/>
        <end position="52"/>
    </location>
</feature>